<dbReference type="InterPro" id="IPR047045">
    <property type="entry name" value="CobQ_N"/>
</dbReference>
<organism evidence="10 11">
    <name type="scientific">Halovulum marinum</name>
    <dbReference type="NCBI Taxonomy" id="2662447"/>
    <lineage>
        <taxon>Bacteria</taxon>
        <taxon>Pseudomonadati</taxon>
        <taxon>Pseudomonadota</taxon>
        <taxon>Alphaproteobacteria</taxon>
        <taxon>Rhodobacterales</taxon>
        <taxon>Paracoccaceae</taxon>
        <taxon>Halovulum</taxon>
    </lineage>
</organism>
<keyword evidence="11" id="KW-1185">Reference proteome</keyword>
<dbReference type="Gene3D" id="3.40.50.300">
    <property type="entry name" value="P-loop containing nucleotide triphosphate hydrolases"/>
    <property type="match status" value="1"/>
</dbReference>
<dbReference type="InterPro" id="IPR004459">
    <property type="entry name" value="CobQ_synth"/>
</dbReference>
<name>A0A6L5Z377_9RHOB</name>
<evidence type="ECO:0000259" key="9">
    <source>
        <dbReference type="Pfam" id="PF07685"/>
    </source>
</evidence>
<evidence type="ECO:0000256" key="7">
    <source>
        <dbReference type="HAMAP-Rule" id="MF_00028"/>
    </source>
</evidence>
<dbReference type="Proteomes" id="UP000474957">
    <property type="component" value="Unassembled WGS sequence"/>
</dbReference>
<dbReference type="UniPathway" id="UPA00148"/>
<evidence type="ECO:0000256" key="3">
    <source>
        <dbReference type="ARBA" id="ARBA00019833"/>
    </source>
</evidence>
<evidence type="ECO:0000256" key="1">
    <source>
        <dbReference type="ARBA" id="ARBA00004953"/>
    </source>
</evidence>
<dbReference type="GO" id="GO:0015420">
    <property type="term" value="F:ABC-type vitamin B12 transporter activity"/>
    <property type="evidence" value="ECO:0007669"/>
    <property type="project" value="UniProtKB-UniRule"/>
</dbReference>
<dbReference type="InterPro" id="IPR011698">
    <property type="entry name" value="GATase_3"/>
</dbReference>
<dbReference type="SUPFAM" id="SSF52317">
    <property type="entry name" value="Class I glutamine amidotransferase-like"/>
    <property type="match status" value="1"/>
</dbReference>
<evidence type="ECO:0000313" key="10">
    <source>
        <dbReference type="EMBL" id="MSU90462.1"/>
    </source>
</evidence>
<dbReference type="InterPro" id="IPR027417">
    <property type="entry name" value="P-loop_NTPase"/>
</dbReference>
<accession>A0A6L5Z377</accession>
<comment type="function">
    <text evidence="6 7">Catalyzes amidations at positions B, D, E, and G on adenosylcobyrinic A,C-diamide. NH(2) groups are provided by glutamine, and one molecule of ATP is hydrogenolyzed for each amidation.</text>
</comment>
<evidence type="ECO:0000313" key="11">
    <source>
        <dbReference type="Proteomes" id="UP000474957"/>
    </source>
</evidence>
<evidence type="ECO:0000256" key="6">
    <source>
        <dbReference type="ARBA" id="ARBA00025166"/>
    </source>
</evidence>
<dbReference type="NCBIfam" id="TIGR00313">
    <property type="entry name" value="cobQ"/>
    <property type="match status" value="1"/>
</dbReference>
<dbReference type="Gene3D" id="3.40.50.880">
    <property type="match status" value="1"/>
</dbReference>
<dbReference type="InterPro" id="IPR029062">
    <property type="entry name" value="Class_I_gatase-like"/>
</dbReference>
<dbReference type="Pfam" id="PF01656">
    <property type="entry name" value="CbiA"/>
    <property type="match status" value="1"/>
</dbReference>
<dbReference type="PANTHER" id="PTHR21343">
    <property type="entry name" value="DETHIOBIOTIN SYNTHETASE"/>
    <property type="match status" value="1"/>
</dbReference>
<reference evidence="10 11" key="1">
    <citation type="submission" date="2019-10" db="EMBL/GenBank/DDBJ databases">
        <title>Cognatihalovulum marinum gen. nov. sp. nov., a new member of the family Rhodobacteraceae isolated from deep seawater of the Northwest Indian Ocean.</title>
        <authorList>
            <person name="Ruan C."/>
            <person name="Wang J."/>
            <person name="Zheng X."/>
            <person name="Song L."/>
            <person name="Zhu Y."/>
            <person name="Huang Y."/>
            <person name="Lu Z."/>
            <person name="Du W."/>
            <person name="Huang L."/>
            <person name="Dai X."/>
        </authorList>
    </citation>
    <scope>NUCLEOTIDE SEQUENCE [LARGE SCALE GENOMIC DNA]</scope>
    <source>
        <strain evidence="10 11">2CG4</strain>
    </source>
</reference>
<dbReference type="EMBL" id="WIND01000009">
    <property type="protein sequence ID" value="MSU90462.1"/>
    <property type="molecule type" value="Genomic_DNA"/>
</dbReference>
<keyword evidence="4 7" id="KW-0169">Cobalamin biosynthesis</keyword>
<dbReference type="GO" id="GO:0009236">
    <property type="term" value="P:cobalamin biosynthetic process"/>
    <property type="evidence" value="ECO:0007669"/>
    <property type="project" value="UniProtKB-UniRule"/>
</dbReference>
<feature type="active site" description="Nucleophile" evidence="7">
    <location>
        <position position="325"/>
    </location>
</feature>
<sequence length="477" mass="50131">MLQGAGSNVGKSLLVAGLCRAARNRGLSVRPFKPQNMSNNAAVTQDGGEIGRAQALQALACGVAPHTDMNPVLLKPETDTGVQVVVNGRRLNTVRARDYAALKPQLLRTVTDSFRRLRASADLVLVEGAGSPAEVNLREGDIANMGFARASGTPVVLVGDIDRGGVIAQIVGTRAVLDPGDAAMIRGFVINKFRGDPALFADGYDLIAARTGWPGFGVVPWFRHAHRLPAEDALDVTGGGTGALRIACPLLSRIANFDDLDPLKQEPGVTLAMVRPGAPLPGDADLVILPGTKSTRGDLAMLRAEGWDVDLIAHQRRGGRILGLCGGYQMLGRRIADPEGIEGPAGETEGLGLLDVETVMTGDKRLTRVAAQHAATGLEVRGYEIHIGRTDGPDRTRPFARVGGQPEGACSADGRVAGTYLHGLFAQDGFRAAWLRGLGAASGTLSYAATVEQTLDDLAAHLEAHMDVDRLLALARG</sequence>
<evidence type="ECO:0000256" key="2">
    <source>
        <dbReference type="ARBA" id="ARBA00006205"/>
    </source>
</evidence>
<feature type="domain" description="CobB/CobQ-like glutamine amidotransferase" evidence="9">
    <location>
        <begin position="245"/>
        <end position="428"/>
    </location>
</feature>
<dbReference type="PROSITE" id="PS51274">
    <property type="entry name" value="GATASE_COBBQ"/>
    <property type="match status" value="1"/>
</dbReference>
<dbReference type="NCBIfam" id="NF001989">
    <property type="entry name" value="PRK00784.1"/>
    <property type="match status" value="1"/>
</dbReference>
<proteinExistence type="inferred from homology"/>
<dbReference type="RefSeq" id="WP_154446990.1">
    <property type="nucleotide sequence ID" value="NZ_WIND01000009.1"/>
</dbReference>
<evidence type="ECO:0000256" key="4">
    <source>
        <dbReference type="ARBA" id="ARBA00022573"/>
    </source>
</evidence>
<dbReference type="GO" id="GO:0003824">
    <property type="term" value="F:catalytic activity"/>
    <property type="evidence" value="ECO:0007669"/>
    <property type="project" value="InterPro"/>
</dbReference>
<feature type="active site" evidence="7">
    <location>
        <position position="422"/>
    </location>
</feature>
<dbReference type="CDD" id="cd05389">
    <property type="entry name" value="CobQ_N"/>
    <property type="match status" value="1"/>
</dbReference>
<feature type="domain" description="CobQ/CobB/MinD/ParA nucleotide binding" evidence="8">
    <location>
        <begin position="2"/>
        <end position="232"/>
    </location>
</feature>
<comment type="pathway">
    <text evidence="1 7">Cofactor biosynthesis; adenosylcobalamin biosynthesis.</text>
</comment>
<dbReference type="Pfam" id="PF07685">
    <property type="entry name" value="GATase_3"/>
    <property type="match status" value="1"/>
</dbReference>
<comment type="caution">
    <text evidence="10">The sequence shown here is derived from an EMBL/GenBank/DDBJ whole genome shotgun (WGS) entry which is preliminary data.</text>
</comment>
<dbReference type="SUPFAM" id="SSF52540">
    <property type="entry name" value="P-loop containing nucleoside triphosphate hydrolases"/>
    <property type="match status" value="1"/>
</dbReference>
<evidence type="ECO:0000259" key="8">
    <source>
        <dbReference type="Pfam" id="PF01656"/>
    </source>
</evidence>
<dbReference type="InterPro" id="IPR002586">
    <property type="entry name" value="CobQ/CobB/MinD/ParA_Nub-bd_dom"/>
</dbReference>
<dbReference type="HAMAP" id="MF_00028">
    <property type="entry name" value="CobQ"/>
    <property type="match status" value="1"/>
</dbReference>
<gene>
    <name evidence="7" type="primary">cobQ</name>
    <name evidence="10" type="ORF">GE300_12675</name>
</gene>
<dbReference type="PANTHER" id="PTHR21343:SF1">
    <property type="entry name" value="COBYRIC ACID SYNTHASE"/>
    <property type="match status" value="1"/>
</dbReference>
<keyword evidence="5 7" id="KW-0315">Glutamine amidotransferase</keyword>
<protein>
    <recommendedName>
        <fullName evidence="3 7">Cobyric acid synthase</fullName>
    </recommendedName>
</protein>
<dbReference type="AlphaFoldDB" id="A0A6L5Z377"/>
<dbReference type="CDD" id="cd01750">
    <property type="entry name" value="GATase1_CobQ"/>
    <property type="match status" value="1"/>
</dbReference>
<comment type="similarity">
    <text evidence="2 7">Belongs to the CobB/CobQ family. CobQ subfamily.</text>
</comment>
<evidence type="ECO:0000256" key="5">
    <source>
        <dbReference type="ARBA" id="ARBA00022962"/>
    </source>
</evidence>
<dbReference type="InterPro" id="IPR033949">
    <property type="entry name" value="CobQ_GATase1"/>
</dbReference>